<sequence length="452" mass="48145">MGCSSILYALRAATVLAVALGSFGAEAQFPNAARAPVQGGKLLEPPATLRTLVTTAIDARTEPALRPLTGRARCDVRVVALNYRTRGVWGEASNASAALLVPSGACAQDEHPLIAYGKATDVEKLRTLANPADPETFELIAMFAAHGYAVVASDYLGFARSSYAFHPFLHAESEATTLVDAIRAARQAMEAQGEIAPSLVLLAGYSQGGHASAAAQRLIEQQPNDAFDVVGAAHLAAPLNLSGAMQLEEPIVAYQFFTPYLLTSWQKIYGNLYQEPIEAFRLPYARTIESLLPNPTLGFQTLLTTGALPDGSPAHARRALMQRDYVIAVRNQPGHPARRSAKRNDMLDWDPRAPTLLCAGSGDPVIPPAVHQAVALASFARRGATSVTAVDVDPQVQATFGPGGVAPPAPGSDGYVTYYANYHSTYARPFCDAQARAHFNRLLEIGTQATLK</sequence>
<dbReference type="RefSeq" id="WP_201672184.1">
    <property type="nucleotide sequence ID" value="NZ_JAEQNE010000001.1"/>
</dbReference>
<dbReference type="GO" id="GO:0004806">
    <property type="term" value="F:triacylglycerol lipase activity"/>
    <property type="evidence" value="ECO:0007669"/>
    <property type="project" value="InterPro"/>
</dbReference>
<dbReference type="Gene3D" id="1.10.260.160">
    <property type="match status" value="1"/>
</dbReference>
<keyword evidence="2" id="KW-0378">Hydrolase</keyword>
<dbReference type="Gene3D" id="3.40.50.1820">
    <property type="entry name" value="alpha/beta hydrolase"/>
    <property type="match status" value="1"/>
</dbReference>
<accession>A0A936YUT5</accession>
<feature type="chain" id="PRO_5038025560" evidence="1">
    <location>
        <begin position="28"/>
        <end position="452"/>
    </location>
</feature>
<dbReference type="PANTHER" id="PTHR34853:SF1">
    <property type="entry name" value="LIPASE 5"/>
    <property type="match status" value="1"/>
</dbReference>
<comment type="caution">
    <text evidence="2">The sequence shown here is derived from an EMBL/GenBank/DDBJ whole genome shotgun (WGS) entry which is preliminary data.</text>
</comment>
<dbReference type="SUPFAM" id="SSF53474">
    <property type="entry name" value="alpha/beta-Hydrolases"/>
    <property type="match status" value="1"/>
</dbReference>
<protein>
    <submittedName>
        <fullName evidence="2">Alpha/beta hydrolase</fullName>
    </submittedName>
</protein>
<evidence type="ECO:0000256" key="1">
    <source>
        <dbReference type="SAM" id="SignalP"/>
    </source>
</evidence>
<evidence type="ECO:0000313" key="3">
    <source>
        <dbReference type="Proteomes" id="UP000599109"/>
    </source>
</evidence>
<keyword evidence="3" id="KW-1185">Reference proteome</keyword>
<dbReference type="Proteomes" id="UP000599109">
    <property type="component" value="Unassembled WGS sequence"/>
</dbReference>
<dbReference type="PIRSF" id="PIRSF029171">
    <property type="entry name" value="Esterase_LipA"/>
    <property type="match status" value="1"/>
</dbReference>
<proteinExistence type="predicted"/>
<name>A0A936YUT5_9BURK</name>
<dbReference type="EMBL" id="JAEQNE010000001">
    <property type="protein sequence ID" value="MBL0389571.1"/>
    <property type="molecule type" value="Genomic_DNA"/>
</dbReference>
<dbReference type="InterPro" id="IPR005152">
    <property type="entry name" value="Lipase_secreted"/>
</dbReference>
<gene>
    <name evidence="2" type="ORF">JJ685_00295</name>
</gene>
<feature type="signal peptide" evidence="1">
    <location>
        <begin position="1"/>
        <end position="27"/>
    </location>
</feature>
<dbReference type="Pfam" id="PF03583">
    <property type="entry name" value="LIP"/>
    <property type="match status" value="1"/>
</dbReference>
<dbReference type="AlphaFoldDB" id="A0A936YUT5"/>
<dbReference type="PANTHER" id="PTHR34853">
    <property type="match status" value="1"/>
</dbReference>
<keyword evidence="1" id="KW-0732">Signal</keyword>
<dbReference type="InterPro" id="IPR029058">
    <property type="entry name" value="AB_hydrolase_fold"/>
</dbReference>
<organism evidence="2 3">
    <name type="scientific">Ramlibacter monticola</name>
    <dbReference type="NCBI Taxonomy" id="1926872"/>
    <lineage>
        <taxon>Bacteria</taxon>
        <taxon>Pseudomonadati</taxon>
        <taxon>Pseudomonadota</taxon>
        <taxon>Betaproteobacteria</taxon>
        <taxon>Burkholderiales</taxon>
        <taxon>Comamonadaceae</taxon>
        <taxon>Ramlibacter</taxon>
    </lineage>
</organism>
<reference evidence="2 3" key="1">
    <citation type="journal article" date="2017" name="Int. J. Syst. Evol. Microbiol.">
        <title>Ramlibacter monticola sp. nov., isolated from forest soil.</title>
        <authorList>
            <person name="Chaudhary D.K."/>
            <person name="Kim J."/>
        </authorList>
    </citation>
    <scope>NUCLEOTIDE SEQUENCE [LARGE SCALE GENOMIC DNA]</scope>
    <source>
        <strain evidence="2 3">KACC 19175</strain>
    </source>
</reference>
<evidence type="ECO:0000313" key="2">
    <source>
        <dbReference type="EMBL" id="MBL0389571.1"/>
    </source>
</evidence>
<dbReference type="GO" id="GO:0016042">
    <property type="term" value="P:lipid catabolic process"/>
    <property type="evidence" value="ECO:0007669"/>
    <property type="project" value="InterPro"/>
</dbReference>